<name>A0A7J0BHQ0_9BACT</name>
<dbReference type="NCBIfam" id="TIGR03006">
    <property type="entry name" value="pepcterm_polyde"/>
    <property type="match status" value="1"/>
</dbReference>
<dbReference type="Pfam" id="PF11959">
    <property type="entry name" value="DUF3473"/>
    <property type="match status" value="1"/>
</dbReference>
<keyword evidence="3" id="KW-1185">Reference proteome</keyword>
<evidence type="ECO:0000259" key="1">
    <source>
        <dbReference type="PROSITE" id="PS51677"/>
    </source>
</evidence>
<dbReference type="PANTHER" id="PTHR47561">
    <property type="entry name" value="POLYSACCHARIDE DEACETYLASE FAMILY PROTEIN (AFU_ORTHOLOGUE AFUA_6G05030)"/>
    <property type="match status" value="1"/>
</dbReference>
<dbReference type="Pfam" id="PF01522">
    <property type="entry name" value="Polysacc_deac_1"/>
    <property type="match status" value="1"/>
</dbReference>
<dbReference type="EMBL" id="BLVO01000013">
    <property type="protein sequence ID" value="GFM33196.1"/>
    <property type="molecule type" value="Genomic_DNA"/>
</dbReference>
<dbReference type="PANTHER" id="PTHR47561:SF1">
    <property type="entry name" value="POLYSACCHARIDE DEACETYLASE FAMILY PROTEIN (AFU_ORTHOLOGUE AFUA_6G05030)"/>
    <property type="match status" value="1"/>
</dbReference>
<dbReference type="RefSeq" id="WP_174404874.1">
    <property type="nucleotide sequence ID" value="NZ_BLVO01000013.1"/>
</dbReference>
<proteinExistence type="predicted"/>
<gene>
    <name evidence="2" type="ORF">DSM101010T_15610</name>
</gene>
<comment type="caution">
    <text evidence="2">The sequence shown here is derived from an EMBL/GenBank/DDBJ whole genome shotgun (WGS) entry which is preliminary data.</text>
</comment>
<dbReference type="Proteomes" id="UP000503840">
    <property type="component" value="Unassembled WGS sequence"/>
</dbReference>
<dbReference type="InterPro" id="IPR022560">
    <property type="entry name" value="DUF3473"/>
</dbReference>
<protein>
    <submittedName>
        <fullName evidence="2">Polysaccharide deacetylase</fullName>
    </submittedName>
</protein>
<dbReference type="Gene3D" id="3.20.20.370">
    <property type="entry name" value="Glycoside hydrolase/deacetylase"/>
    <property type="match status" value="1"/>
</dbReference>
<dbReference type="GO" id="GO:0005975">
    <property type="term" value="P:carbohydrate metabolic process"/>
    <property type="evidence" value="ECO:0007669"/>
    <property type="project" value="InterPro"/>
</dbReference>
<dbReference type="CDD" id="cd10941">
    <property type="entry name" value="CE4_PuuE_HpPgdA_like_2"/>
    <property type="match status" value="1"/>
</dbReference>
<dbReference type="InterPro" id="IPR045235">
    <property type="entry name" value="PuuE_HpPgdA-like"/>
</dbReference>
<evidence type="ECO:0000313" key="3">
    <source>
        <dbReference type="Proteomes" id="UP000503840"/>
    </source>
</evidence>
<feature type="domain" description="NodB homology" evidence="1">
    <location>
        <begin position="50"/>
        <end position="247"/>
    </location>
</feature>
<dbReference type="InterPro" id="IPR014344">
    <property type="entry name" value="XrtA_polysacc_deacetyl"/>
</dbReference>
<dbReference type="AlphaFoldDB" id="A0A7J0BHQ0"/>
<dbReference type="InterPro" id="IPR002509">
    <property type="entry name" value="NODB_dom"/>
</dbReference>
<dbReference type="InterPro" id="IPR011330">
    <property type="entry name" value="Glyco_hydro/deAcase_b/a-brl"/>
</dbReference>
<dbReference type="SUPFAM" id="SSF88713">
    <property type="entry name" value="Glycoside hydrolase/deacetylase"/>
    <property type="match status" value="1"/>
</dbReference>
<dbReference type="GO" id="GO:0016810">
    <property type="term" value="F:hydrolase activity, acting on carbon-nitrogen (but not peptide) bonds"/>
    <property type="evidence" value="ECO:0007669"/>
    <property type="project" value="InterPro"/>
</dbReference>
<organism evidence="2 3">
    <name type="scientific">Desulfovibrio subterraneus</name>
    <dbReference type="NCBI Taxonomy" id="2718620"/>
    <lineage>
        <taxon>Bacteria</taxon>
        <taxon>Pseudomonadati</taxon>
        <taxon>Thermodesulfobacteriota</taxon>
        <taxon>Desulfovibrionia</taxon>
        <taxon>Desulfovibrionales</taxon>
        <taxon>Desulfovibrionaceae</taxon>
        <taxon>Desulfovibrio</taxon>
    </lineage>
</organism>
<accession>A0A7J0BHQ0</accession>
<sequence>MEQENFSRTGRDRSHLASQHIAFAAQAGSAGLVNALTVDVEDYFHVSAFEGVISPSDWDSMPHRVVGNTMRVLELFAEYRVRGTFFVLGWVAEKYPFLVRHIADAGHEIASHGCSHRRLHHLNRNEVREELYRSRVMLEDMTGTPVEGYRAPSWSICSSTLWVLDELIEQGYRYDSSIFPIYHDLYGIPDAPRLPYVIRREGGTLLEFPPTTYRFSIAGCRWNFPIAGGGYLRLLHPQMVQRGIRHVNLREGTPAVLYFHPWEIDPKQPRVGVRGKSRFRHYLNLDKMEGRLRYLLVRNRFSSMCDVLQQTDRDIVVDDPPSGLEATLHGTSDATLQQGEK</sequence>
<evidence type="ECO:0000313" key="2">
    <source>
        <dbReference type="EMBL" id="GFM33196.1"/>
    </source>
</evidence>
<dbReference type="PROSITE" id="PS51677">
    <property type="entry name" value="NODB"/>
    <property type="match status" value="1"/>
</dbReference>
<reference evidence="2 3" key="1">
    <citation type="submission" date="2020-05" db="EMBL/GenBank/DDBJ databases">
        <title>Draft genome sequence of Desulfovibrio sp. strain HN2T.</title>
        <authorList>
            <person name="Ueno A."/>
            <person name="Tamazawa S."/>
            <person name="Tamamura S."/>
            <person name="Murakami T."/>
            <person name="Kiyama T."/>
            <person name="Inomata H."/>
            <person name="Amano Y."/>
            <person name="Miyakawa K."/>
            <person name="Tamaki H."/>
            <person name="Naganuma T."/>
            <person name="Kaneko K."/>
        </authorList>
    </citation>
    <scope>NUCLEOTIDE SEQUENCE [LARGE SCALE GENOMIC DNA]</scope>
    <source>
        <strain evidence="2 3">HN2</strain>
    </source>
</reference>